<evidence type="ECO:0000313" key="2">
    <source>
        <dbReference type="EMBL" id="KWW21892.1"/>
    </source>
</evidence>
<dbReference type="AlphaFoldDB" id="A0A109N1Q9"/>
<keyword evidence="1" id="KW-1133">Transmembrane helix</keyword>
<proteinExistence type="predicted"/>
<keyword evidence="1" id="KW-0812">Transmembrane</keyword>
<protein>
    <submittedName>
        <fullName evidence="2">Uncharacterized protein</fullName>
    </submittedName>
</protein>
<sequence length="83" mass="9647">MRNKMYKAEYIPILVGCLVGILLMIGISSRLFPMKEVVSFFLMLSFLFGLSFDIKTGAFKKKETKFPFKYFVWICLFSLVNIS</sequence>
<reference evidence="2 3" key="1">
    <citation type="submission" date="2015-11" db="EMBL/GenBank/DDBJ databases">
        <title>Genome Sequence of Bacillus simplex strain VanAntwerpen2.</title>
        <authorList>
            <person name="Couger M.B."/>
        </authorList>
    </citation>
    <scope>NUCLEOTIDE SEQUENCE [LARGE SCALE GENOMIC DNA]</scope>
    <source>
        <strain evidence="2 3">VanAntwerpen02</strain>
    </source>
</reference>
<accession>A0A109N1Q9</accession>
<evidence type="ECO:0000313" key="3">
    <source>
        <dbReference type="Proteomes" id="UP000064189"/>
    </source>
</evidence>
<dbReference type="Proteomes" id="UP000064189">
    <property type="component" value="Unassembled WGS sequence"/>
</dbReference>
<keyword evidence="3" id="KW-1185">Reference proteome</keyword>
<organism evidence="2 3">
    <name type="scientific">Peribacillus simplex</name>
    <dbReference type="NCBI Taxonomy" id="1478"/>
    <lineage>
        <taxon>Bacteria</taxon>
        <taxon>Bacillati</taxon>
        <taxon>Bacillota</taxon>
        <taxon>Bacilli</taxon>
        <taxon>Bacillales</taxon>
        <taxon>Bacillaceae</taxon>
        <taxon>Peribacillus</taxon>
    </lineage>
</organism>
<name>A0A109N1Q9_9BACI</name>
<dbReference type="EMBL" id="LNNH01000010">
    <property type="protein sequence ID" value="KWW21892.1"/>
    <property type="molecule type" value="Genomic_DNA"/>
</dbReference>
<comment type="caution">
    <text evidence="2">The sequence shown here is derived from an EMBL/GenBank/DDBJ whole genome shotgun (WGS) entry which is preliminary data.</text>
</comment>
<feature type="transmembrane region" description="Helical" evidence="1">
    <location>
        <begin position="37"/>
        <end position="54"/>
    </location>
</feature>
<gene>
    <name evidence="2" type="ORF">AS888_05240</name>
</gene>
<evidence type="ECO:0000256" key="1">
    <source>
        <dbReference type="SAM" id="Phobius"/>
    </source>
</evidence>
<feature type="transmembrane region" description="Helical" evidence="1">
    <location>
        <begin position="12"/>
        <end position="31"/>
    </location>
</feature>
<keyword evidence="1" id="KW-0472">Membrane</keyword>